<dbReference type="Pfam" id="PF00072">
    <property type="entry name" value="Response_reg"/>
    <property type="match status" value="1"/>
</dbReference>
<organism evidence="6 7">
    <name type="scientific">Thalassovita litoralis</name>
    <dbReference type="NCBI Taxonomy" id="1010611"/>
    <lineage>
        <taxon>Bacteria</taxon>
        <taxon>Pseudomonadati</taxon>
        <taxon>Pseudomonadota</taxon>
        <taxon>Alphaproteobacteria</taxon>
        <taxon>Rhodobacterales</taxon>
        <taxon>Roseobacteraceae</taxon>
        <taxon>Thalassovita</taxon>
    </lineage>
</organism>
<dbReference type="InterPro" id="IPR058245">
    <property type="entry name" value="NreC/VraR/RcsB-like_REC"/>
</dbReference>
<protein>
    <submittedName>
        <fullName evidence="6">Two component transcriptional regulator, LuxR family</fullName>
    </submittedName>
</protein>
<dbReference type="PANTHER" id="PTHR45566:SF1">
    <property type="entry name" value="HTH-TYPE TRANSCRIPTIONAL REGULATOR YHJB-RELATED"/>
    <property type="match status" value="1"/>
</dbReference>
<dbReference type="InterPro" id="IPR016032">
    <property type="entry name" value="Sig_transdc_resp-reg_C-effctor"/>
</dbReference>
<sequence length="205" mass="22124">MRILVADDHKLIREIVASHLEKGGDFEVSQSENVNQVIQQIEDTGSFDVILLDVAMPGMHGLQGLQTVVAANAPGSTVLFSGTARRETVNDAINLGARGFIPKTLPARSLTNAIQFIASGEIFLPAAFHQDQIEGPTDGPPIQNLNPLERSILRSLCTGNTNKEIAREQDLTEVTVKMHLRAICNKLGAKNRTHAAMLAREAGIA</sequence>
<dbReference type="PRINTS" id="PR00038">
    <property type="entry name" value="HTHLUXR"/>
</dbReference>
<name>A0A521C1E6_9RHOB</name>
<dbReference type="GO" id="GO:0000160">
    <property type="term" value="P:phosphorelay signal transduction system"/>
    <property type="evidence" value="ECO:0007669"/>
    <property type="project" value="InterPro"/>
</dbReference>
<evidence type="ECO:0000256" key="1">
    <source>
        <dbReference type="ARBA" id="ARBA00022553"/>
    </source>
</evidence>
<dbReference type="SMART" id="SM00448">
    <property type="entry name" value="REC"/>
    <property type="match status" value="1"/>
</dbReference>
<evidence type="ECO:0000259" key="5">
    <source>
        <dbReference type="PROSITE" id="PS50110"/>
    </source>
</evidence>
<dbReference type="Proteomes" id="UP000316030">
    <property type="component" value="Unassembled WGS sequence"/>
</dbReference>
<dbReference type="GO" id="GO:0006355">
    <property type="term" value="P:regulation of DNA-templated transcription"/>
    <property type="evidence" value="ECO:0007669"/>
    <property type="project" value="InterPro"/>
</dbReference>
<feature type="modified residue" description="4-aspartylphosphate" evidence="3">
    <location>
        <position position="53"/>
    </location>
</feature>
<evidence type="ECO:0000256" key="3">
    <source>
        <dbReference type="PROSITE-ProRule" id="PRU00169"/>
    </source>
</evidence>
<dbReference type="SUPFAM" id="SSF46894">
    <property type="entry name" value="C-terminal effector domain of the bipartite response regulators"/>
    <property type="match status" value="1"/>
</dbReference>
<dbReference type="AlphaFoldDB" id="A0A521C1E6"/>
<feature type="domain" description="HTH luxR-type" evidence="4">
    <location>
        <begin position="141"/>
        <end position="203"/>
    </location>
</feature>
<dbReference type="Gene3D" id="1.10.10.10">
    <property type="entry name" value="Winged helix-like DNA-binding domain superfamily/Winged helix DNA-binding domain"/>
    <property type="match status" value="1"/>
</dbReference>
<dbReference type="InterPro" id="IPR001789">
    <property type="entry name" value="Sig_transdc_resp-reg_receiver"/>
</dbReference>
<dbReference type="Pfam" id="PF00196">
    <property type="entry name" value="GerE"/>
    <property type="match status" value="1"/>
</dbReference>
<dbReference type="PANTHER" id="PTHR45566">
    <property type="entry name" value="HTH-TYPE TRANSCRIPTIONAL REGULATOR YHJB-RELATED"/>
    <property type="match status" value="1"/>
</dbReference>
<evidence type="ECO:0000259" key="4">
    <source>
        <dbReference type="PROSITE" id="PS50043"/>
    </source>
</evidence>
<evidence type="ECO:0000313" key="6">
    <source>
        <dbReference type="EMBL" id="SMO53282.1"/>
    </source>
</evidence>
<keyword evidence="7" id="KW-1185">Reference proteome</keyword>
<accession>A0A521C1E6</accession>
<dbReference type="InterPro" id="IPR000792">
    <property type="entry name" value="Tscrpt_reg_LuxR_C"/>
</dbReference>
<reference evidence="6 7" key="1">
    <citation type="submission" date="2017-05" db="EMBL/GenBank/DDBJ databases">
        <authorList>
            <person name="Varghese N."/>
            <person name="Submissions S."/>
        </authorList>
    </citation>
    <scope>NUCLEOTIDE SEQUENCE [LARGE SCALE GENOMIC DNA]</scope>
    <source>
        <strain evidence="6 7">DSM 29506</strain>
    </source>
</reference>
<dbReference type="GO" id="GO:0003677">
    <property type="term" value="F:DNA binding"/>
    <property type="evidence" value="ECO:0007669"/>
    <property type="project" value="UniProtKB-KW"/>
</dbReference>
<evidence type="ECO:0000256" key="2">
    <source>
        <dbReference type="ARBA" id="ARBA00023125"/>
    </source>
</evidence>
<evidence type="ECO:0000313" key="7">
    <source>
        <dbReference type="Proteomes" id="UP000316030"/>
    </source>
</evidence>
<dbReference type="InterPro" id="IPR011006">
    <property type="entry name" value="CheY-like_superfamily"/>
</dbReference>
<dbReference type="RefSeq" id="WP_185958949.1">
    <property type="nucleotide sequence ID" value="NZ_FXTO01000005.1"/>
</dbReference>
<dbReference type="CDD" id="cd17535">
    <property type="entry name" value="REC_NarL-like"/>
    <property type="match status" value="1"/>
</dbReference>
<dbReference type="PROSITE" id="PS50043">
    <property type="entry name" value="HTH_LUXR_2"/>
    <property type="match status" value="1"/>
</dbReference>
<dbReference type="EMBL" id="FXTO01000005">
    <property type="protein sequence ID" value="SMO53282.1"/>
    <property type="molecule type" value="Genomic_DNA"/>
</dbReference>
<dbReference type="InterPro" id="IPR051015">
    <property type="entry name" value="EvgA-like"/>
</dbReference>
<dbReference type="Gene3D" id="3.40.50.2300">
    <property type="match status" value="1"/>
</dbReference>
<feature type="domain" description="Response regulatory" evidence="5">
    <location>
        <begin position="2"/>
        <end position="118"/>
    </location>
</feature>
<dbReference type="PROSITE" id="PS50110">
    <property type="entry name" value="RESPONSE_REGULATORY"/>
    <property type="match status" value="1"/>
</dbReference>
<keyword evidence="2" id="KW-0238">DNA-binding</keyword>
<dbReference type="SMART" id="SM00421">
    <property type="entry name" value="HTH_LUXR"/>
    <property type="match status" value="1"/>
</dbReference>
<dbReference type="CDD" id="cd06170">
    <property type="entry name" value="LuxR_C_like"/>
    <property type="match status" value="1"/>
</dbReference>
<keyword evidence="1 3" id="KW-0597">Phosphoprotein</keyword>
<dbReference type="SUPFAM" id="SSF52172">
    <property type="entry name" value="CheY-like"/>
    <property type="match status" value="1"/>
</dbReference>
<gene>
    <name evidence="6" type="ORF">SAMN06265173_10544</name>
</gene>
<dbReference type="InterPro" id="IPR036388">
    <property type="entry name" value="WH-like_DNA-bd_sf"/>
</dbReference>
<proteinExistence type="predicted"/>